<keyword evidence="2" id="KW-1185">Reference proteome</keyword>
<evidence type="ECO:0008006" key="3">
    <source>
        <dbReference type="Google" id="ProtNLM"/>
    </source>
</evidence>
<evidence type="ECO:0000313" key="2">
    <source>
        <dbReference type="Proteomes" id="UP001298424"/>
    </source>
</evidence>
<dbReference type="RefSeq" id="WP_238745858.1">
    <property type="nucleotide sequence ID" value="NZ_JAKOOW010000009.1"/>
</dbReference>
<sequence>MKSEINQAIRTMANQIDGGHAAAAATLGYTLPAFENRLYQVKGQRLSIEEAMLLQRLCGTPHFADAVACQSGGVFVPLPEEASSGTDIAENFVSAVAKLGQFADTWRQATADGRISRREKAALWQRCHAAVSELMGIVVETDRVFGNGAQE</sequence>
<reference evidence="1 2" key="1">
    <citation type="submission" date="2022-02" db="EMBL/GenBank/DDBJ databases">
        <title>Genome sequence data of Kingella unionensis sp. nov. strain CICC 24913 (CCUG 75125).</title>
        <authorList>
            <person name="Xiao M."/>
        </authorList>
    </citation>
    <scope>NUCLEOTIDE SEQUENCE [LARGE SCALE GENOMIC DNA]</scope>
    <source>
        <strain evidence="1 2">CICC 24913</strain>
    </source>
</reference>
<dbReference type="InterPro" id="IPR009679">
    <property type="entry name" value="Phage_186_CII-like"/>
</dbReference>
<name>A0ABS9NLN6_9NEIS</name>
<accession>A0ABS9NLN6</accession>
<protein>
    <recommendedName>
        <fullName evidence="3">Phage regulatory protein CII (CP76)</fullName>
    </recommendedName>
</protein>
<gene>
    <name evidence="1" type="ORF">MB824_03095</name>
</gene>
<comment type="caution">
    <text evidence="1">The sequence shown here is derived from an EMBL/GenBank/DDBJ whole genome shotgun (WGS) entry which is preliminary data.</text>
</comment>
<proteinExistence type="predicted"/>
<dbReference type="Pfam" id="PF06892">
    <property type="entry name" value="Phage_CP76"/>
    <property type="match status" value="1"/>
</dbReference>
<dbReference type="EMBL" id="JAKOOW010000009">
    <property type="protein sequence ID" value="MCG6503482.1"/>
    <property type="molecule type" value="Genomic_DNA"/>
</dbReference>
<dbReference type="Proteomes" id="UP001298424">
    <property type="component" value="Unassembled WGS sequence"/>
</dbReference>
<dbReference type="InterPro" id="IPR048188">
    <property type="entry name" value="YmfL-like"/>
</dbReference>
<evidence type="ECO:0000313" key="1">
    <source>
        <dbReference type="EMBL" id="MCG6503482.1"/>
    </source>
</evidence>
<dbReference type="NCBIfam" id="NF041471">
    <property type="entry name" value="phage_reg_YmfL"/>
    <property type="match status" value="1"/>
</dbReference>
<organism evidence="1 2">
    <name type="scientific">Kingella pumchi</name>
    <dbReference type="NCBI Taxonomy" id="2779506"/>
    <lineage>
        <taxon>Bacteria</taxon>
        <taxon>Pseudomonadati</taxon>
        <taxon>Pseudomonadota</taxon>
        <taxon>Betaproteobacteria</taxon>
        <taxon>Neisseriales</taxon>
        <taxon>Neisseriaceae</taxon>
        <taxon>Kingella</taxon>
    </lineage>
</organism>